<feature type="domain" description="Thiamine pyrophosphate enzyme central" evidence="4">
    <location>
        <begin position="212"/>
        <end position="336"/>
    </location>
</feature>
<dbReference type="InterPro" id="IPR045229">
    <property type="entry name" value="TPP_enz"/>
</dbReference>
<evidence type="ECO:0008006" key="9">
    <source>
        <dbReference type="Google" id="ProtNLM"/>
    </source>
</evidence>
<dbReference type="EMBL" id="AOUO01000433">
    <property type="protein sequence ID" value="EOD65218.1"/>
    <property type="molecule type" value="Genomic_DNA"/>
</dbReference>
<dbReference type="GO" id="GO:0009099">
    <property type="term" value="P:L-valine biosynthetic process"/>
    <property type="evidence" value="ECO:0007669"/>
    <property type="project" value="TreeGrafter"/>
</dbReference>
<evidence type="ECO:0000313" key="8">
    <source>
        <dbReference type="Proteomes" id="UP000014139"/>
    </source>
</evidence>
<dbReference type="PANTHER" id="PTHR18968">
    <property type="entry name" value="THIAMINE PYROPHOSPHATE ENZYMES"/>
    <property type="match status" value="1"/>
</dbReference>
<evidence type="ECO:0000259" key="6">
    <source>
        <dbReference type="Pfam" id="PF02776"/>
    </source>
</evidence>
<dbReference type="PROSITE" id="PS00187">
    <property type="entry name" value="TPP_ENZYMES"/>
    <property type="match status" value="1"/>
</dbReference>
<dbReference type="Proteomes" id="UP000014139">
    <property type="component" value="Unassembled WGS sequence"/>
</dbReference>
<dbReference type="CDD" id="cd00568">
    <property type="entry name" value="TPP_enzymes"/>
    <property type="match status" value="1"/>
</dbReference>
<organism evidence="7 8">
    <name type="scientific">Amycolatopsis vancoresmycina DSM 44592</name>
    <dbReference type="NCBI Taxonomy" id="1292037"/>
    <lineage>
        <taxon>Bacteria</taxon>
        <taxon>Bacillati</taxon>
        <taxon>Actinomycetota</taxon>
        <taxon>Actinomycetes</taxon>
        <taxon>Pseudonocardiales</taxon>
        <taxon>Pseudonocardiaceae</taxon>
        <taxon>Amycolatopsis</taxon>
    </lineage>
</organism>
<dbReference type="GO" id="GO:0000287">
    <property type="term" value="F:magnesium ion binding"/>
    <property type="evidence" value="ECO:0007669"/>
    <property type="project" value="InterPro"/>
</dbReference>
<keyword evidence="8" id="KW-1185">Reference proteome</keyword>
<dbReference type="SUPFAM" id="SSF52518">
    <property type="entry name" value="Thiamin diphosphate-binding fold (THDP-binding)"/>
    <property type="match status" value="2"/>
</dbReference>
<dbReference type="GO" id="GO:0003984">
    <property type="term" value="F:acetolactate synthase activity"/>
    <property type="evidence" value="ECO:0007669"/>
    <property type="project" value="TreeGrafter"/>
</dbReference>
<evidence type="ECO:0000256" key="3">
    <source>
        <dbReference type="RuleBase" id="RU362132"/>
    </source>
</evidence>
<dbReference type="InterPro" id="IPR029035">
    <property type="entry name" value="DHS-like_NAD/FAD-binding_dom"/>
</dbReference>
<evidence type="ECO:0000313" key="7">
    <source>
        <dbReference type="EMBL" id="EOD65218.1"/>
    </source>
</evidence>
<dbReference type="GO" id="GO:0030976">
    <property type="term" value="F:thiamine pyrophosphate binding"/>
    <property type="evidence" value="ECO:0007669"/>
    <property type="project" value="InterPro"/>
</dbReference>
<dbReference type="InterPro" id="IPR012000">
    <property type="entry name" value="Thiamin_PyroP_enz_cen_dom"/>
</dbReference>
<dbReference type="PANTHER" id="PTHR18968:SF167">
    <property type="entry name" value="ACETOLACTATE SYNTHASE LARGE SUBUNIT ILVB2-RELATED"/>
    <property type="match status" value="1"/>
</dbReference>
<protein>
    <recommendedName>
        <fullName evidence="9">Acetolactate synthase I/II/III large subunit</fullName>
    </recommendedName>
</protein>
<sequence length="565" mass="59408">MVPSTDDAQEAAPMPIPPPAPTAADLIVDGLRAHGVDTVFGLPGVQTYDLFDSLARTGGEIRVVGGRHEQTVAYMAFGYAQATGRTGVYTVVPGPGVLNASAAMLSAHGASAPVLCLTSEIPRAYLGRGLGHLHEMPDQLATLRTITKWSALVEHPAEVPDAVATAFREAAGGRPRPVALAVPWDVLGLRAPAEAAGPLPLPRPAVDPVAVGKAAELLAGAKHPMIMVGGGARHAAAEVRALAERLQAPVVPFRGGRGIVGDDHPLGFTCVSGFERWAETDVVIGIGSRLELSWFRWPDKPAGQKTILLDIDPRQATRLEADVAIVADAADATAALTAAAGPQRTDRTAEFTALKAAVAERFADVGPELDYLRAIRDVLPRDGFFVEEICQVGFASYFGFEVYAPRTFITCGHQGTLGFGYPTALGVQAAFPERPVVSVAGDGGFMFAAQELATAVQYGLNVVAVVFDNGSYGNVHLDQERLFEGRALGGRLRNPDFARLAETFGALGLTARTPDDLRGALEKAFAAGRPSLVHVPCELGAGASPWKYLMPKSDRSQETGPVANL</sequence>
<dbReference type="InterPro" id="IPR029061">
    <property type="entry name" value="THDP-binding"/>
</dbReference>
<gene>
    <name evidence="7" type="ORF">H480_27841</name>
</gene>
<dbReference type="AlphaFoldDB" id="R1G0X4"/>
<dbReference type="GO" id="GO:0009097">
    <property type="term" value="P:isoleucine biosynthetic process"/>
    <property type="evidence" value="ECO:0007669"/>
    <property type="project" value="TreeGrafter"/>
</dbReference>
<dbReference type="Pfam" id="PF02776">
    <property type="entry name" value="TPP_enzyme_N"/>
    <property type="match status" value="1"/>
</dbReference>
<accession>R1G0X4</accession>
<evidence type="ECO:0000256" key="1">
    <source>
        <dbReference type="ARBA" id="ARBA00007812"/>
    </source>
</evidence>
<comment type="caution">
    <text evidence="7">The sequence shown here is derived from an EMBL/GenBank/DDBJ whole genome shotgun (WGS) entry which is preliminary data.</text>
</comment>
<feature type="domain" description="Thiamine pyrophosphate enzyme TPP-binding" evidence="5">
    <location>
        <begin position="395"/>
        <end position="535"/>
    </location>
</feature>
<dbReference type="CDD" id="cd07035">
    <property type="entry name" value="TPP_PYR_POX_like"/>
    <property type="match status" value="1"/>
</dbReference>
<dbReference type="Pfam" id="PF00205">
    <property type="entry name" value="TPP_enzyme_M"/>
    <property type="match status" value="1"/>
</dbReference>
<dbReference type="SUPFAM" id="SSF52467">
    <property type="entry name" value="DHS-like NAD/FAD-binding domain"/>
    <property type="match status" value="1"/>
</dbReference>
<dbReference type="Gene3D" id="3.40.50.1220">
    <property type="entry name" value="TPP-binding domain"/>
    <property type="match status" value="1"/>
</dbReference>
<feature type="domain" description="Thiamine pyrophosphate enzyme N-terminal TPP-binding" evidence="6">
    <location>
        <begin position="22"/>
        <end position="141"/>
    </location>
</feature>
<dbReference type="GO" id="GO:0050660">
    <property type="term" value="F:flavin adenine dinucleotide binding"/>
    <property type="evidence" value="ECO:0007669"/>
    <property type="project" value="TreeGrafter"/>
</dbReference>
<dbReference type="GO" id="GO:0005948">
    <property type="term" value="C:acetolactate synthase complex"/>
    <property type="evidence" value="ECO:0007669"/>
    <property type="project" value="TreeGrafter"/>
</dbReference>
<dbReference type="Gene3D" id="3.40.50.970">
    <property type="match status" value="2"/>
</dbReference>
<evidence type="ECO:0000259" key="5">
    <source>
        <dbReference type="Pfam" id="PF02775"/>
    </source>
</evidence>
<evidence type="ECO:0000256" key="2">
    <source>
        <dbReference type="ARBA" id="ARBA00023052"/>
    </source>
</evidence>
<keyword evidence="2 3" id="KW-0786">Thiamine pyrophosphate</keyword>
<reference evidence="7 8" key="1">
    <citation type="submission" date="2013-02" db="EMBL/GenBank/DDBJ databases">
        <title>Draft genome sequence of Amycolatopsis vancoresmycina strain DSM 44592T.</title>
        <authorList>
            <person name="Kumar S."/>
            <person name="Kaur N."/>
            <person name="Kaur C."/>
            <person name="Raghava G.P.S."/>
            <person name="Mayilraj S."/>
        </authorList>
    </citation>
    <scope>NUCLEOTIDE SEQUENCE [LARGE SCALE GENOMIC DNA]</scope>
    <source>
        <strain evidence="7 8">DSM 44592</strain>
    </source>
</reference>
<dbReference type="NCBIfam" id="NF006122">
    <property type="entry name" value="PRK08266.1"/>
    <property type="match status" value="1"/>
</dbReference>
<comment type="similarity">
    <text evidence="1 3">Belongs to the TPP enzyme family.</text>
</comment>
<evidence type="ECO:0000259" key="4">
    <source>
        <dbReference type="Pfam" id="PF00205"/>
    </source>
</evidence>
<name>R1G0X4_9PSEU</name>
<dbReference type="PATRIC" id="fig|1292037.4.peg.5251"/>
<dbReference type="InterPro" id="IPR011766">
    <property type="entry name" value="TPP_enzyme_TPP-bd"/>
</dbReference>
<dbReference type="InterPro" id="IPR000399">
    <property type="entry name" value="TPP-bd_CS"/>
</dbReference>
<dbReference type="eggNOG" id="COG0028">
    <property type="taxonomic scope" value="Bacteria"/>
</dbReference>
<dbReference type="InterPro" id="IPR012001">
    <property type="entry name" value="Thiamin_PyroP_enz_TPP-bd_dom"/>
</dbReference>
<proteinExistence type="inferred from homology"/>
<dbReference type="Pfam" id="PF02775">
    <property type="entry name" value="TPP_enzyme_C"/>
    <property type="match status" value="1"/>
</dbReference>